<dbReference type="Proteomes" id="UP001327225">
    <property type="component" value="Chromosome"/>
</dbReference>
<feature type="transmembrane region" description="Helical" evidence="1">
    <location>
        <begin position="201"/>
        <end position="218"/>
    </location>
</feature>
<feature type="transmembrane region" description="Helical" evidence="1">
    <location>
        <begin position="99"/>
        <end position="117"/>
    </location>
</feature>
<feature type="transmembrane region" description="Helical" evidence="1">
    <location>
        <begin position="129"/>
        <end position="148"/>
    </location>
</feature>
<keyword evidence="1" id="KW-0812">Transmembrane</keyword>
<gene>
    <name evidence="2" type="ORF">SHK19_12570</name>
</gene>
<evidence type="ECO:0000313" key="3">
    <source>
        <dbReference type="Proteomes" id="UP001327225"/>
    </source>
</evidence>
<dbReference type="EMBL" id="CP141059">
    <property type="protein sequence ID" value="WQQ24801.1"/>
    <property type="molecule type" value="Genomic_DNA"/>
</dbReference>
<evidence type="ECO:0000313" key="2">
    <source>
        <dbReference type="EMBL" id="WQQ24801.1"/>
    </source>
</evidence>
<feature type="transmembrane region" description="Helical" evidence="1">
    <location>
        <begin position="239"/>
        <end position="256"/>
    </location>
</feature>
<keyword evidence="3" id="KW-1185">Reference proteome</keyword>
<protein>
    <submittedName>
        <fullName evidence="2">Uncharacterized protein</fullName>
    </submittedName>
</protein>
<evidence type="ECO:0000256" key="1">
    <source>
        <dbReference type="SAM" id="Phobius"/>
    </source>
</evidence>
<name>A0ABZ0ZLH1_9ACTN</name>
<feature type="transmembrane region" description="Helical" evidence="1">
    <location>
        <begin position="160"/>
        <end position="181"/>
    </location>
</feature>
<organism evidence="2 3">
    <name type="scientific">Nocardioides bizhenqiangii</name>
    <dbReference type="NCBI Taxonomy" id="3095076"/>
    <lineage>
        <taxon>Bacteria</taxon>
        <taxon>Bacillati</taxon>
        <taxon>Actinomycetota</taxon>
        <taxon>Actinomycetes</taxon>
        <taxon>Propionibacteriales</taxon>
        <taxon>Nocardioidaceae</taxon>
        <taxon>Nocardioides</taxon>
    </lineage>
</organism>
<feature type="transmembrane region" description="Helical" evidence="1">
    <location>
        <begin position="61"/>
        <end position="78"/>
    </location>
</feature>
<feature type="transmembrane region" description="Helical" evidence="1">
    <location>
        <begin position="20"/>
        <end position="41"/>
    </location>
</feature>
<proteinExistence type="predicted"/>
<dbReference type="RefSeq" id="WP_322936419.1">
    <property type="nucleotide sequence ID" value="NZ_CP141059.1"/>
</dbReference>
<reference evidence="3" key="1">
    <citation type="submission" date="2023-12" db="EMBL/GenBank/DDBJ databases">
        <title>Novel species in genus Nocardioides.</title>
        <authorList>
            <person name="Zhou H."/>
        </authorList>
    </citation>
    <scope>NUCLEOTIDE SEQUENCE [LARGE SCALE GENOMIC DNA]</scope>
    <source>
        <strain evidence="3">HM61</strain>
    </source>
</reference>
<keyword evidence="1" id="KW-1133">Transmembrane helix</keyword>
<keyword evidence="1" id="KW-0472">Membrane</keyword>
<sequence length="313" mass="35112">MHGAGSTETTERRRRRSFGWRWTIGYYAVLAIVFVVVHQDWLMVDLVGEDNSIWLWKANETYVVAFIVPLFWDVVATLRRNGTIVPHPRDTGGWIARRVAWYGGLLVVLACMEGPMFEAVFGARLPQRVLTLRDVFSGLVVLSLYFDWSRGFWRRSGPRLVSAWARLAFWVAVLLANIAIYQGPVKDLLGPDHASTLDFHAEAFAVCLFVPLYFDIVLPLTRGDAVLAVRGAPGAPGRALVLGCWIVLLAFLTWIGQGTAREWFDNAFGQWFVRSPEPPLAAIAFTFYFEVVRRLDGVRSAGETSTSSDRVSA</sequence>
<accession>A0ABZ0ZLH1</accession>